<reference evidence="2" key="1">
    <citation type="journal article" date="2019" name="PLoS Negl. Trop. Dis.">
        <title>Revisiting the worldwide diversity of Leptospira species in the environment.</title>
        <authorList>
            <person name="Vincent A.T."/>
            <person name="Schiettekatte O."/>
            <person name="Bourhy P."/>
            <person name="Veyrier F.J."/>
            <person name="Picardeau M."/>
        </authorList>
    </citation>
    <scope>NUCLEOTIDE SEQUENCE [LARGE SCALE GENOMIC DNA]</scope>
    <source>
        <strain evidence="2">201702454</strain>
    </source>
</reference>
<evidence type="ECO:0000313" key="3">
    <source>
        <dbReference type="Proteomes" id="UP000297609"/>
    </source>
</evidence>
<evidence type="ECO:0000259" key="1">
    <source>
        <dbReference type="Pfam" id="PF18935"/>
    </source>
</evidence>
<evidence type="ECO:0000313" key="2">
    <source>
        <dbReference type="EMBL" id="TGL46771.1"/>
    </source>
</evidence>
<dbReference type="AlphaFoldDB" id="A0A4R9JMY9"/>
<dbReference type="NCBIfam" id="NF047433">
    <property type="entry name" value="Lepto_7_Nterm"/>
    <property type="match status" value="1"/>
</dbReference>
<gene>
    <name evidence="2" type="ORF">EHQ59_17190</name>
</gene>
<comment type="caution">
    <text evidence="2">The sequence shown here is derived from an EMBL/GenBank/DDBJ whole genome shotgun (WGS) entry which is preliminary data.</text>
</comment>
<dbReference type="EMBL" id="RQGG01000051">
    <property type="protein sequence ID" value="TGL46771.1"/>
    <property type="molecule type" value="Genomic_DNA"/>
</dbReference>
<dbReference type="Pfam" id="PF18935">
    <property type="entry name" value="DUF5683"/>
    <property type="match status" value="1"/>
</dbReference>
<organism evidence="2 3">
    <name type="scientific">Leptospira kemamanensis</name>
    <dbReference type="NCBI Taxonomy" id="2484942"/>
    <lineage>
        <taxon>Bacteria</taxon>
        <taxon>Pseudomonadati</taxon>
        <taxon>Spirochaetota</taxon>
        <taxon>Spirochaetia</taxon>
        <taxon>Leptospirales</taxon>
        <taxon>Leptospiraceae</taxon>
        <taxon>Leptospira</taxon>
    </lineage>
</organism>
<dbReference type="Proteomes" id="UP000297609">
    <property type="component" value="Unassembled WGS sequence"/>
</dbReference>
<sequence>MKLKIKLSLFLIGNLLLTGSLFPETIILKTGKTYFGRVIDQNKDVLKLKENNGNILEFQKSEILKVTYKDLDTKEIKQIIEIETKKNQTSEIQEKGIKEKFDLDSKKPNQTFSSNETSPPLAQKKIRWEVVARSAVLPGLGQYHWNEQVWGSVYLIAFLGAAVNYNHAWNQHKDAKEAYQNDFRSLVILSSGNSGFLLNLIDKNNLATEYRTTGNAVNAASNIVIGVFLVSLIDSFLFRADKKEPSVSSNATRPGIYLNTEMNQTQRQSLNLQESRITSGSVECKLGYTWVF</sequence>
<name>A0A4R9JMY9_9LEPT</name>
<protein>
    <recommendedName>
        <fullName evidence="1">DUF5683 domain-containing protein</fullName>
    </recommendedName>
</protein>
<keyword evidence="3" id="KW-1185">Reference proteome</keyword>
<dbReference type="InterPro" id="IPR043738">
    <property type="entry name" value="DUF5683"/>
</dbReference>
<feature type="domain" description="DUF5683" evidence="1">
    <location>
        <begin position="130"/>
        <end position="236"/>
    </location>
</feature>
<accession>A0A4R9JMY9</accession>
<proteinExistence type="predicted"/>